<feature type="region of interest" description="Disordered" evidence="1">
    <location>
        <begin position="1"/>
        <end position="154"/>
    </location>
</feature>
<proteinExistence type="predicted"/>
<evidence type="ECO:0000256" key="1">
    <source>
        <dbReference type="SAM" id="MobiDB-lite"/>
    </source>
</evidence>
<accession>A0A8C0JHH0</accession>
<dbReference type="Proteomes" id="UP000694391">
    <property type="component" value="Unplaced"/>
</dbReference>
<keyword evidence="3" id="KW-1185">Reference proteome</keyword>
<sequence length="154" mass="16578">MHQARELRGTRRALAGPRDSPHPPPRSPQRAGRRLPHRQAGVQQQRPQAAHRVPPRQARPRRSLLYQPGQPRAGALADLGARMLELQEGSKSEAAQSAGAEAAAGGAARPRGSSRDPPLAAPASPSPAARPRARRPRLPRSRSPPLPLRPDSRP</sequence>
<protein>
    <submittedName>
        <fullName evidence="2">Uncharacterized protein</fullName>
    </submittedName>
</protein>
<feature type="compositionally biased region" description="Low complexity" evidence="1">
    <location>
        <begin position="92"/>
        <end position="130"/>
    </location>
</feature>
<dbReference type="GeneTree" id="ENSGT00960000190798"/>
<name>A0A8C0JHH0_CANLU</name>
<dbReference type="AlphaFoldDB" id="A0A8C0JHH0"/>
<evidence type="ECO:0000313" key="2">
    <source>
        <dbReference type="Ensembl" id="ENSCAFP00020001061.1"/>
    </source>
</evidence>
<evidence type="ECO:0000313" key="3">
    <source>
        <dbReference type="Proteomes" id="UP000694391"/>
    </source>
</evidence>
<dbReference type="Ensembl" id="ENSCAFT00020001258.1">
    <property type="protein sequence ID" value="ENSCAFP00020001061.1"/>
    <property type="gene ID" value="ENSCAFG00020000975.1"/>
</dbReference>
<reference evidence="2" key="1">
    <citation type="submission" date="2025-08" db="UniProtKB">
        <authorList>
            <consortium name="Ensembl"/>
        </authorList>
    </citation>
    <scope>IDENTIFICATION</scope>
</reference>
<reference evidence="2" key="2">
    <citation type="submission" date="2025-09" db="UniProtKB">
        <authorList>
            <consortium name="Ensembl"/>
        </authorList>
    </citation>
    <scope>IDENTIFICATION</scope>
</reference>
<feature type="compositionally biased region" description="Basic residues" evidence="1">
    <location>
        <begin position="131"/>
        <end position="140"/>
    </location>
</feature>
<organism evidence="2 3">
    <name type="scientific">Canis lupus dingo</name>
    <name type="common">dingo</name>
    <dbReference type="NCBI Taxonomy" id="286419"/>
    <lineage>
        <taxon>Eukaryota</taxon>
        <taxon>Metazoa</taxon>
        <taxon>Chordata</taxon>
        <taxon>Craniata</taxon>
        <taxon>Vertebrata</taxon>
        <taxon>Euteleostomi</taxon>
        <taxon>Mammalia</taxon>
        <taxon>Eutheria</taxon>
        <taxon>Laurasiatheria</taxon>
        <taxon>Carnivora</taxon>
        <taxon>Caniformia</taxon>
        <taxon>Canidae</taxon>
        <taxon>Canis</taxon>
    </lineage>
</organism>